<keyword evidence="2 4" id="KW-0808">Transferase</keyword>
<evidence type="ECO:0000313" key="4">
    <source>
        <dbReference type="EMBL" id="MFC7125722.1"/>
    </source>
</evidence>
<proteinExistence type="predicted"/>
<organism evidence="4 5">
    <name type="scientific">Halovenus rubra</name>
    <dbReference type="NCBI Taxonomy" id="869890"/>
    <lineage>
        <taxon>Archaea</taxon>
        <taxon>Methanobacteriati</taxon>
        <taxon>Methanobacteriota</taxon>
        <taxon>Stenosarchaea group</taxon>
        <taxon>Halobacteria</taxon>
        <taxon>Halobacteriales</taxon>
        <taxon>Haloarculaceae</taxon>
        <taxon>Halovenus</taxon>
    </lineage>
</organism>
<keyword evidence="1 4" id="KW-0489">Methyltransferase</keyword>
<evidence type="ECO:0000256" key="2">
    <source>
        <dbReference type="ARBA" id="ARBA00022679"/>
    </source>
</evidence>
<accession>A0ABD5X420</accession>
<reference evidence="4 5" key="1">
    <citation type="journal article" date="2014" name="Int. J. Syst. Evol. Microbiol.">
        <title>Complete genome sequence of Corynebacterium casei LMG S-19264T (=DSM 44701T), isolated from a smear-ripened cheese.</title>
        <authorList>
            <consortium name="US DOE Joint Genome Institute (JGI-PGF)"/>
            <person name="Walter F."/>
            <person name="Albersmeier A."/>
            <person name="Kalinowski J."/>
            <person name="Ruckert C."/>
        </authorList>
    </citation>
    <scope>NUCLEOTIDE SEQUENCE [LARGE SCALE GENOMIC DNA]</scope>
    <source>
        <strain evidence="4 5">CGMCC 4.7215</strain>
    </source>
</reference>
<dbReference type="CDD" id="cd02440">
    <property type="entry name" value="AdoMet_MTases"/>
    <property type="match status" value="1"/>
</dbReference>
<dbReference type="EMBL" id="JBHSZQ010000008">
    <property type="protein sequence ID" value="MFC7125722.1"/>
    <property type="molecule type" value="Genomic_DNA"/>
</dbReference>
<dbReference type="InterPro" id="IPR029063">
    <property type="entry name" value="SAM-dependent_MTases_sf"/>
</dbReference>
<feature type="domain" description="Methyltransferase" evidence="3">
    <location>
        <begin position="46"/>
        <end position="140"/>
    </location>
</feature>
<comment type="caution">
    <text evidence="4">The sequence shown here is derived from an EMBL/GenBank/DDBJ whole genome shotgun (WGS) entry which is preliminary data.</text>
</comment>
<evidence type="ECO:0000313" key="5">
    <source>
        <dbReference type="Proteomes" id="UP001596414"/>
    </source>
</evidence>
<protein>
    <submittedName>
        <fullName evidence="4">Class I SAM-dependent methyltransferase</fullName>
        <ecNumber evidence="4">2.1.1.-</ecNumber>
    </submittedName>
</protein>
<dbReference type="AlphaFoldDB" id="A0ABD5X420"/>
<dbReference type="GO" id="GO:0008168">
    <property type="term" value="F:methyltransferase activity"/>
    <property type="evidence" value="ECO:0007669"/>
    <property type="project" value="UniProtKB-KW"/>
</dbReference>
<evidence type="ECO:0000256" key="1">
    <source>
        <dbReference type="ARBA" id="ARBA00022603"/>
    </source>
</evidence>
<dbReference type="Proteomes" id="UP001596414">
    <property type="component" value="Unassembled WGS sequence"/>
</dbReference>
<sequence>MAEPELSASFYGTAAGLYDLVATAPGVMSWRRRTVETLGVSAGDTVVEMGCGTGANMPFLREQVGSDGRVVGVDLVPAMLQEAQNRIERAGWKNVHVVEGDATQPPVDTADALVSTFVVGMLDDPAGATREWLDCVSPGGRVTLLNAGRSPRAVTAPLNLGLRLFVRVAAPGRRLSLTSPTRELERRWAEARDALFEAGIDQHEERLGLGLVPLMSVRVPE</sequence>
<dbReference type="Pfam" id="PF13649">
    <property type="entry name" value="Methyltransf_25"/>
    <property type="match status" value="1"/>
</dbReference>
<dbReference type="Gene3D" id="3.40.50.150">
    <property type="entry name" value="Vaccinia Virus protein VP39"/>
    <property type="match status" value="1"/>
</dbReference>
<dbReference type="EC" id="2.1.1.-" evidence="4"/>
<dbReference type="SUPFAM" id="SSF53335">
    <property type="entry name" value="S-adenosyl-L-methionine-dependent methyltransferases"/>
    <property type="match status" value="1"/>
</dbReference>
<evidence type="ECO:0000259" key="3">
    <source>
        <dbReference type="Pfam" id="PF13649"/>
    </source>
</evidence>
<dbReference type="PANTHER" id="PTHR43861:SF1">
    <property type="entry name" value="TRANS-ACONITATE 2-METHYLTRANSFERASE"/>
    <property type="match status" value="1"/>
</dbReference>
<name>A0ABD5X420_9EURY</name>
<dbReference type="PANTHER" id="PTHR43861">
    <property type="entry name" value="TRANS-ACONITATE 2-METHYLTRANSFERASE-RELATED"/>
    <property type="match status" value="1"/>
</dbReference>
<dbReference type="InterPro" id="IPR041698">
    <property type="entry name" value="Methyltransf_25"/>
</dbReference>
<dbReference type="RefSeq" id="WP_267636890.1">
    <property type="nucleotide sequence ID" value="NZ_JAODIY010000008.1"/>
</dbReference>
<gene>
    <name evidence="4" type="ORF">ACFQJ7_06675</name>
</gene>
<dbReference type="GO" id="GO:0032259">
    <property type="term" value="P:methylation"/>
    <property type="evidence" value="ECO:0007669"/>
    <property type="project" value="UniProtKB-KW"/>
</dbReference>